<protein>
    <submittedName>
        <fullName evidence="1">Uncharacterized protein</fullName>
    </submittedName>
</protein>
<dbReference type="Proteomes" id="UP000621455">
    <property type="component" value="Unassembled WGS sequence"/>
</dbReference>
<gene>
    <name evidence="1" type="ORF">F2P44_16950</name>
</gene>
<name>A0ABX0NIG7_9BURK</name>
<accession>A0ABX0NIG7</accession>
<evidence type="ECO:0000313" key="2">
    <source>
        <dbReference type="Proteomes" id="UP000621455"/>
    </source>
</evidence>
<dbReference type="EMBL" id="WHJG01000017">
    <property type="protein sequence ID" value="NHZ80950.1"/>
    <property type="molecule type" value="Genomic_DNA"/>
</dbReference>
<evidence type="ECO:0000313" key="1">
    <source>
        <dbReference type="EMBL" id="NHZ80950.1"/>
    </source>
</evidence>
<organism evidence="1 2">
    <name type="scientific">Massilia frigida</name>
    <dbReference type="NCBI Taxonomy" id="2609281"/>
    <lineage>
        <taxon>Bacteria</taxon>
        <taxon>Pseudomonadati</taxon>
        <taxon>Pseudomonadota</taxon>
        <taxon>Betaproteobacteria</taxon>
        <taxon>Burkholderiales</taxon>
        <taxon>Oxalobacteraceae</taxon>
        <taxon>Telluria group</taxon>
        <taxon>Massilia</taxon>
    </lineage>
</organism>
<keyword evidence="2" id="KW-1185">Reference proteome</keyword>
<dbReference type="RefSeq" id="WP_167088292.1">
    <property type="nucleotide sequence ID" value="NZ_WHJG01000017.1"/>
</dbReference>
<proteinExistence type="predicted"/>
<comment type="caution">
    <text evidence="1">The sequence shown here is derived from an EMBL/GenBank/DDBJ whole genome shotgun (WGS) entry which is preliminary data.</text>
</comment>
<sequence>MQVIDNVAILNAISGGELSCSVSTKEVGCTGSPADFGNAISSGFNQLQSWGGRLGRWLYDMTHE</sequence>
<reference evidence="1 2" key="1">
    <citation type="submission" date="2019-10" db="EMBL/GenBank/DDBJ databases">
        <title>Taxonomy of Antarctic Massilia spp.: description of Massilia rubra sp. nov., Massilia aquatica sp. nov., Massilia mucilaginosa sp. nov., Massilia frigida sp. nov. isolated from streams, lakes and regoliths.</title>
        <authorList>
            <person name="Holochova P."/>
            <person name="Sedlacek I."/>
            <person name="Kralova S."/>
            <person name="Maslanova I."/>
            <person name="Busse H.-J."/>
            <person name="Stankova E."/>
            <person name="Vrbovska V."/>
            <person name="Kovarovic V."/>
            <person name="Bartak M."/>
            <person name="Svec P."/>
            <person name="Pantucek R."/>
        </authorList>
    </citation>
    <scope>NUCLEOTIDE SEQUENCE [LARGE SCALE GENOMIC DNA]</scope>
    <source>
        <strain evidence="1 2">CCM 8695</strain>
    </source>
</reference>